<keyword evidence="1" id="KW-0472">Membrane</keyword>
<proteinExistence type="predicted"/>
<keyword evidence="1" id="KW-1133">Transmembrane helix</keyword>
<comment type="caution">
    <text evidence="2">The sequence shown here is derived from an EMBL/GenBank/DDBJ whole genome shotgun (WGS) entry which is preliminary data.</text>
</comment>
<accession>A0A9N8YWR8</accession>
<dbReference type="AlphaFoldDB" id="A0A9N8YWR8"/>
<feature type="transmembrane region" description="Helical" evidence="1">
    <location>
        <begin position="451"/>
        <end position="472"/>
    </location>
</feature>
<sequence>MRYFETNDGKTIIIENDIQYGFSQVNFCPMSKIEIYPLTMKRFNLVIYLEETSNSTSDSWVQFSAMIVGWDGIVYKRLVLNTTLDFNSPPNISINGTGTFSLPNTLSLNTTTPAAFVAFLIKDNNEFNYPFPIYQTTTTLSLLEINDCGIESFEGSVDELQPNITRFLLRIFTNIGIIGQIFDSKDNFNSEWDIPINFTIANLTTNAISNTTENSNSGGFGIFINNTVFLVQSNENNENGSVWSIISTDLPKVFDEFVSLGINNLELRITVLESTFNQPSSKYYITFDDNFVRSKLTNNAIVGVSPRFWILNTPESNDTFTDTTITGFIRLSESRTSLFTNLSKSDQTLFVDQLISQISMILPISLTRIFGSTKFRFETKVTTKQLLLPITISSTSTIENVTSERSVINVAKNLDTLIRNKRITALSFLDKLEDVDEGFGYRWEVKEKINYKLATVGIALSILAISIILFFMTRKDSEELWESYFSSPISTILKLGGIEILDVGCGSAVWLMEMSTIYPHSKFTGIDKIKHHSMPSNIKFVQSDITDINNRFPFNEKIFDFIHISSFFITLPEKSCNITIFPELFRILKPGGWLEVCEYDGNLLPNFGPITKYFVDLLFSSLSNQGISIVSTGELLINLFEENNFKFYCDYKIVKRDEIDLAKAAFKNTFISFKHILIEFTPFSSQEYFDLLDEVDKEFFEYDSSLQMVRIYGQKPMKFMEVF</sequence>
<protein>
    <submittedName>
        <fullName evidence="2">6646_t:CDS:1</fullName>
    </submittedName>
</protein>
<evidence type="ECO:0000313" key="2">
    <source>
        <dbReference type="EMBL" id="CAG8453015.1"/>
    </source>
</evidence>
<gene>
    <name evidence="2" type="ORF">DEBURN_LOCUS2251</name>
</gene>
<dbReference type="SUPFAM" id="SSF53335">
    <property type="entry name" value="S-adenosyl-L-methionine-dependent methyltransferases"/>
    <property type="match status" value="1"/>
</dbReference>
<keyword evidence="3" id="KW-1185">Reference proteome</keyword>
<dbReference type="InterPro" id="IPR029063">
    <property type="entry name" value="SAM-dependent_MTases_sf"/>
</dbReference>
<dbReference type="PANTHER" id="PTHR43591">
    <property type="entry name" value="METHYLTRANSFERASE"/>
    <property type="match status" value="1"/>
</dbReference>
<organism evidence="2 3">
    <name type="scientific">Diversispora eburnea</name>
    <dbReference type="NCBI Taxonomy" id="1213867"/>
    <lineage>
        <taxon>Eukaryota</taxon>
        <taxon>Fungi</taxon>
        <taxon>Fungi incertae sedis</taxon>
        <taxon>Mucoromycota</taxon>
        <taxon>Glomeromycotina</taxon>
        <taxon>Glomeromycetes</taxon>
        <taxon>Diversisporales</taxon>
        <taxon>Diversisporaceae</taxon>
        <taxon>Diversispora</taxon>
    </lineage>
</organism>
<dbReference type="Pfam" id="PF13489">
    <property type="entry name" value="Methyltransf_23"/>
    <property type="match status" value="1"/>
</dbReference>
<evidence type="ECO:0000313" key="3">
    <source>
        <dbReference type="Proteomes" id="UP000789706"/>
    </source>
</evidence>
<dbReference type="Gene3D" id="3.40.50.150">
    <property type="entry name" value="Vaccinia Virus protein VP39"/>
    <property type="match status" value="1"/>
</dbReference>
<dbReference type="OrthoDB" id="2013972at2759"/>
<name>A0A9N8YWR8_9GLOM</name>
<dbReference type="EMBL" id="CAJVPK010000118">
    <property type="protein sequence ID" value="CAG8453015.1"/>
    <property type="molecule type" value="Genomic_DNA"/>
</dbReference>
<reference evidence="2" key="1">
    <citation type="submission" date="2021-06" db="EMBL/GenBank/DDBJ databases">
        <authorList>
            <person name="Kallberg Y."/>
            <person name="Tangrot J."/>
            <person name="Rosling A."/>
        </authorList>
    </citation>
    <scope>NUCLEOTIDE SEQUENCE</scope>
    <source>
        <strain evidence="2">AZ414A</strain>
    </source>
</reference>
<evidence type="ECO:0000256" key="1">
    <source>
        <dbReference type="SAM" id="Phobius"/>
    </source>
</evidence>
<dbReference type="CDD" id="cd02440">
    <property type="entry name" value="AdoMet_MTases"/>
    <property type="match status" value="1"/>
</dbReference>
<keyword evidence="1" id="KW-0812">Transmembrane</keyword>
<dbReference type="Proteomes" id="UP000789706">
    <property type="component" value="Unassembled WGS sequence"/>
</dbReference>